<protein>
    <submittedName>
        <fullName evidence="2">Uncharacterized protein</fullName>
    </submittedName>
</protein>
<organism evidence="2 3">
    <name type="scientific">Littorina saxatilis</name>
    <dbReference type="NCBI Taxonomy" id="31220"/>
    <lineage>
        <taxon>Eukaryota</taxon>
        <taxon>Metazoa</taxon>
        <taxon>Spiralia</taxon>
        <taxon>Lophotrochozoa</taxon>
        <taxon>Mollusca</taxon>
        <taxon>Gastropoda</taxon>
        <taxon>Caenogastropoda</taxon>
        <taxon>Littorinimorpha</taxon>
        <taxon>Littorinoidea</taxon>
        <taxon>Littorinidae</taxon>
        <taxon>Littorina</taxon>
    </lineage>
</organism>
<evidence type="ECO:0000256" key="1">
    <source>
        <dbReference type="SAM" id="MobiDB-lite"/>
    </source>
</evidence>
<dbReference type="EMBL" id="JBAMIC010000011">
    <property type="protein sequence ID" value="KAK7099860.1"/>
    <property type="molecule type" value="Genomic_DNA"/>
</dbReference>
<name>A0AAN9GAK0_9CAEN</name>
<feature type="region of interest" description="Disordered" evidence="1">
    <location>
        <begin position="247"/>
        <end position="272"/>
    </location>
</feature>
<feature type="region of interest" description="Disordered" evidence="1">
    <location>
        <begin position="1"/>
        <end position="166"/>
    </location>
</feature>
<proteinExistence type="predicted"/>
<feature type="compositionally biased region" description="Basic and acidic residues" evidence="1">
    <location>
        <begin position="26"/>
        <end position="40"/>
    </location>
</feature>
<feature type="compositionally biased region" description="Low complexity" evidence="1">
    <location>
        <begin position="13"/>
        <end position="25"/>
    </location>
</feature>
<gene>
    <name evidence="2" type="ORF">V1264_022907</name>
</gene>
<feature type="compositionally biased region" description="Basic and acidic residues" evidence="1">
    <location>
        <begin position="103"/>
        <end position="148"/>
    </location>
</feature>
<comment type="caution">
    <text evidence="2">The sequence shown here is derived from an EMBL/GenBank/DDBJ whole genome shotgun (WGS) entry which is preliminary data.</text>
</comment>
<dbReference type="Proteomes" id="UP001374579">
    <property type="component" value="Unassembled WGS sequence"/>
</dbReference>
<dbReference type="AlphaFoldDB" id="A0AAN9GAK0"/>
<keyword evidence="3" id="KW-1185">Reference proteome</keyword>
<evidence type="ECO:0000313" key="2">
    <source>
        <dbReference type="EMBL" id="KAK7099860.1"/>
    </source>
</evidence>
<feature type="compositionally biased region" description="Basic and acidic residues" evidence="1">
    <location>
        <begin position="248"/>
        <end position="261"/>
    </location>
</feature>
<feature type="compositionally biased region" description="Basic and acidic residues" evidence="1">
    <location>
        <begin position="72"/>
        <end position="88"/>
    </location>
</feature>
<sequence>MAAKPSLLERKGSPTLSPRSPSPSRLQDHRRTLPPLERRLTPPSPRQELRSLPSIEGRTPSSPREILSPRSPGRERRGIHSPVQERRSVHSPVQDMRGLHSPSQERRVLHSSSQERRGIHSPSQERRGIHSPSQDRRAIHSPGQERRTFASHGRSKALQPQHGLERNESMVYEEEVPVIVRRRGCMLRVRITSFADDDFDAGKPLSAIPAELAGSIGPTSPLPSPLLRKCRDDLPFSMPCSLRRLHRTLSEDTKQQRRRESMPSTPTLAYPPPPISHSECTFVLSVVRDLLCFRMGCH</sequence>
<reference evidence="2 3" key="1">
    <citation type="submission" date="2024-02" db="EMBL/GenBank/DDBJ databases">
        <title>Chromosome-scale genome assembly of the rough periwinkle Littorina saxatilis.</title>
        <authorList>
            <person name="De Jode A."/>
            <person name="Faria R."/>
            <person name="Formenti G."/>
            <person name="Sims Y."/>
            <person name="Smith T.P."/>
            <person name="Tracey A."/>
            <person name="Wood J.M.D."/>
            <person name="Zagrodzka Z.B."/>
            <person name="Johannesson K."/>
            <person name="Butlin R.K."/>
            <person name="Leder E.H."/>
        </authorList>
    </citation>
    <scope>NUCLEOTIDE SEQUENCE [LARGE SCALE GENOMIC DNA]</scope>
    <source>
        <strain evidence="2">Snail1</strain>
        <tissue evidence="2">Muscle</tissue>
    </source>
</reference>
<accession>A0AAN9GAK0</accession>
<evidence type="ECO:0000313" key="3">
    <source>
        <dbReference type="Proteomes" id="UP001374579"/>
    </source>
</evidence>